<dbReference type="InterPro" id="IPR029058">
    <property type="entry name" value="AB_hydrolase_fold"/>
</dbReference>
<organism evidence="2 3">
    <name type="scientific">Litoribrevibacter albus</name>
    <dbReference type="NCBI Taxonomy" id="1473156"/>
    <lineage>
        <taxon>Bacteria</taxon>
        <taxon>Pseudomonadati</taxon>
        <taxon>Pseudomonadota</taxon>
        <taxon>Gammaproteobacteria</taxon>
        <taxon>Oceanospirillales</taxon>
        <taxon>Oceanospirillaceae</taxon>
        <taxon>Litoribrevibacter</taxon>
    </lineage>
</organism>
<evidence type="ECO:0000313" key="3">
    <source>
        <dbReference type="Proteomes" id="UP001161389"/>
    </source>
</evidence>
<comment type="caution">
    <text evidence="2">The sequence shown here is derived from an EMBL/GenBank/DDBJ whole genome shotgun (WGS) entry which is preliminary data.</text>
</comment>
<accession>A0AA37S6V5</accession>
<reference evidence="2" key="2">
    <citation type="submission" date="2023-01" db="EMBL/GenBank/DDBJ databases">
        <title>Draft genome sequence of Litoribrevibacter albus strain NBRC 110071.</title>
        <authorList>
            <person name="Sun Q."/>
            <person name="Mori K."/>
        </authorList>
    </citation>
    <scope>NUCLEOTIDE SEQUENCE</scope>
    <source>
        <strain evidence="2">NBRC 110071</strain>
    </source>
</reference>
<name>A0AA37S6V5_9GAMM</name>
<dbReference type="SUPFAM" id="SSF53474">
    <property type="entry name" value="alpha/beta-Hydrolases"/>
    <property type="match status" value="1"/>
</dbReference>
<keyword evidence="3" id="KW-1185">Reference proteome</keyword>
<evidence type="ECO:0000313" key="2">
    <source>
        <dbReference type="EMBL" id="GLQ29529.1"/>
    </source>
</evidence>
<dbReference type="EMBL" id="BSNM01000001">
    <property type="protein sequence ID" value="GLQ29529.1"/>
    <property type="molecule type" value="Genomic_DNA"/>
</dbReference>
<reference evidence="2" key="1">
    <citation type="journal article" date="2014" name="Int. J. Syst. Evol. Microbiol.">
        <title>Complete genome sequence of Corynebacterium casei LMG S-19264T (=DSM 44701T), isolated from a smear-ripened cheese.</title>
        <authorList>
            <consortium name="US DOE Joint Genome Institute (JGI-PGF)"/>
            <person name="Walter F."/>
            <person name="Albersmeier A."/>
            <person name="Kalinowski J."/>
            <person name="Ruckert C."/>
        </authorList>
    </citation>
    <scope>NUCLEOTIDE SEQUENCE</scope>
    <source>
        <strain evidence="2">NBRC 110071</strain>
    </source>
</reference>
<dbReference type="Pfam" id="PF12262">
    <property type="entry name" value="Lipase_bact_N"/>
    <property type="match status" value="1"/>
</dbReference>
<feature type="domain" description="Bacterial virulence factor lipase N-terminal" evidence="1">
    <location>
        <begin position="44"/>
        <end position="236"/>
    </location>
</feature>
<gene>
    <name evidence="2" type="ORF">GCM10007876_00070</name>
</gene>
<dbReference type="AlphaFoldDB" id="A0AA37S6V5"/>
<dbReference type="Gene3D" id="3.40.50.1820">
    <property type="entry name" value="alpha/beta hydrolase"/>
    <property type="match status" value="1"/>
</dbReference>
<dbReference type="InterPro" id="IPR025920">
    <property type="entry name" value="Lipase_bact_N"/>
</dbReference>
<dbReference type="PANTHER" id="PTHR47381">
    <property type="entry name" value="ALPHA/BETA-HYDROLASES SUPERFAMILY PROTEIN"/>
    <property type="match status" value="1"/>
</dbReference>
<dbReference type="PANTHER" id="PTHR47381:SF3">
    <property type="entry name" value="ALPHA_BETA-HYDROLASES SUPERFAMILY PROTEIN"/>
    <property type="match status" value="1"/>
</dbReference>
<dbReference type="Proteomes" id="UP001161389">
    <property type="component" value="Unassembled WGS sequence"/>
</dbReference>
<sequence>MAFLYGCSDDSSSSGGSDGIVEETFIPYDVSALPVPNDGYGYDEDGTISLPGEPQLSNYYANETDAYYQSYETSMSALDGWGMSTVIQIPIANRNTSERYPLNQATLKDNVMLIKDNGLTQSDKPVSIEVVSTGSNIEIKPLEVLDDESVYYITVSDRVLTKDGLSLEADSNFTRIRIADTEALPEKEQNIQQQILEAEKAFEAAGGVGNLVYAAQFTTQSVHPILRAMRDNISDATVQILGASYGELLKLSDSKTKYDTYSTTLKLPSYVPFVDSLDGEDDNGIKEDCVVDPYDPIPNCPDLYKWMKSEDGKHLTKDNPMPVEVASIEVPVLIYSPANWTGEPLPVAMFVHGITGKKENATTMAKDFAKKGYLVVAIDQIYHGERALKAVNKDADGNDIVISAETDSSYFVNITSPLTLRSNLHQAIIDQLSLRYALKNVEWADENQGVHLIGQSLGGIMSVMVGEQSQDFGDGNKDFVFKTVNYVVPGQGLTGIMLESNHLGEETEYKIKKSPDVQRGIAESVIPDQCTSSSTNEECITALNEFVQVDQNAELVTMLEDEIYGLILPGLLQAVQTTIDSGDPANHTQIQRENQQLTTLIQAKGSCGEDGCQVGEYMSDFVIPNSSPNNPLVGTEPLIKALGLTKITPETGSTNETVAAPAGEQGIRGYINATVGGHGTYLFPYEGPMDESGAPSIPTGDVMDHVWSATDTQQAAVAEMVESHGQSIIIKDPSTVEGAE</sequence>
<proteinExistence type="predicted"/>
<evidence type="ECO:0000259" key="1">
    <source>
        <dbReference type="Pfam" id="PF12262"/>
    </source>
</evidence>
<protein>
    <submittedName>
        <fullName evidence="2">Lipase</fullName>
    </submittedName>
</protein>